<feature type="compositionally biased region" description="Polar residues" evidence="8">
    <location>
        <begin position="1"/>
        <end position="22"/>
    </location>
</feature>
<dbReference type="GO" id="GO:0000981">
    <property type="term" value="F:DNA-binding transcription factor activity, RNA polymerase II-specific"/>
    <property type="evidence" value="ECO:0007669"/>
    <property type="project" value="TreeGrafter"/>
</dbReference>
<keyword evidence="6" id="KW-0539">Nucleus</keyword>
<keyword evidence="11" id="KW-1185">Reference proteome</keyword>
<feature type="region of interest" description="Disordered" evidence="8">
    <location>
        <begin position="1"/>
        <end position="44"/>
    </location>
</feature>
<dbReference type="FunFam" id="1.20.5.170:FF:000007">
    <property type="entry name" value="hepatic leukemia factor isoform X2"/>
    <property type="match status" value="1"/>
</dbReference>
<evidence type="ECO:0000313" key="10">
    <source>
        <dbReference type="EMBL" id="CAH1253001.1"/>
    </source>
</evidence>
<feature type="compositionally biased region" description="Basic and acidic residues" evidence="8">
    <location>
        <begin position="29"/>
        <end position="41"/>
    </location>
</feature>
<keyword evidence="5" id="KW-0804">Transcription</keyword>
<reference evidence="10" key="1">
    <citation type="submission" date="2022-01" db="EMBL/GenBank/DDBJ databases">
        <authorList>
            <person name="Braso-Vives M."/>
        </authorList>
    </citation>
    <scope>NUCLEOTIDE SEQUENCE</scope>
</reference>
<dbReference type="Gene3D" id="1.20.5.170">
    <property type="match status" value="1"/>
</dbReference>
<evidence type="ECO:0000256" key="1">
    <source>
        <dbReference type="ARBA" id="ARBA00004123"/>
    </source>
</evidence>
<evidence type="ECO:0000259" key="9">
    <source>
        <dbReference type="PROSITE" id="PS50217"/>
    </source>
</evidence>
<dbReference type="OrthoDB" id="6022300at2759"/>
<evidence type="ECO:0000256" key="8">
    <source>
        <dbReference type="SAM" id="MobiDB-lite"/>
    </source>
</evidence>
<evidence type="ECO:0000313" key="11">
    <source>
        <dbReference type="Proteomes" id="UP000838412"/>
    </source>
</evidence>
<comment type="similarity">
    <text evidence="2">Belongs to the bZIP family. PAR subfamily.</text>
</comment>
<gene>
    <name evidence="10" type="primary">HLF</name>
    <name evidence="10" type="ORF">BLAG_LOCUS12921</name>
</gene>
<evidence type="ECO:0000256" key="2">
    <source>
        <dbReference type="ARBA" id="ARBA00009208"/>
    </source>
</evidence>
<keyword evidence="3" id="KW-0805">Transcription regulation</keyword>
<evidence type="ECO:0000256" key="4">
    <source>
        <dbReference type="ARBA" id="ARBA00023125"/>
    </source>
</evidence>
<dbReference type="InterPro" id="IPR046347">
    <property type="entry name" value="bZIP_sf"/>
</dbReference>
<organism evidence="10 11">
    <name type="scientific">Branchiostoma lanceolatum</name>
    <name type="common">Common lancelet</name>
    <name type="synonym">Amphioxus lanceolatum</name>
    <dbReference type="NCBI Taxonomy" id="7740"/>
    <lineage>
        <taxon>Eukaryota</taxon>
        <taxon>Metazoa</taxon>
        <taxon>Chordata</taxon>
        <taxon>Cephalochordata</taxon>
        <taxon>Leptocardii</taxon>
        <taxon>Amphioxiformes</taxon>
        <taxon>Branchiostomatidae</taxon>
        <taxon>Branchiostoma</taxon>
    </lineage>
</organism>
<feature type="coiled-coil region" evidence="7">
    <location>
        <begin position="243"/>
        <end position="277"/>
    </location>
</feature>
<dbReference type="SUPFAM" id="SSF57959">
    <property type="entry name" value="Leucine zipper domain"/>
    <property type="match status" value="1"/>
</dbReference>
<dbReference type="InterPro" id="IPR040223">
    <property type="entry name" value="PAR_bZIP"/>
</dbReference>
<dbReference type="Pfam" id="PF07716">
    <property type="entry name" value="bZIP_2"/>
    <property type="match status" value="1"/>
</dbReference>
<feature type="domain" description="BZIP" evidence="9">
    <location>
        <begin position="211"/>
        <end position="274"/>
    </location>
</feature>
<dbReference type="Proteomes" id="UP000838412">
    <property type="component" value="Chromosome 2"/>
</dbReference>
<dbReference type="SMART" id="SM00338">
    <property type="entry name" value="BRLZ"/>
    <property type="match status" value="1"/>
</dbReference>
<proteinExistence type="inferred from homology"/>
<dbReference type="PANTHER" id="PTHR11988">
    <property type="entry name" value="THYROTROPH EMBRYONIC FACTOR RELATED"/>
    <property type="match status" value="1"/>
</dbReference>
<evidence type="ECO:0000256" key="5">
    <source>
        <dbReference type="ARBA" id="ARBA00023163"/>
    </source>
</evidence>
<keyword evidence="4" id="KW-0238">DNA-binding</keyword>
<dbReference type="CDD" id="cd14695">
    <property type="entry name" value="bZIP_HLF"/>
    <property type="match status" value="1"/>
</dbReference>
<dbReference type="InterPro" id="IPR004827">
    <property type="entry name" value="bZIP"/>
</dbReference>
<dbReference type="EMBL" id="OV696687">
    <property type="protein sequence ID" value="CAH1253001.1"/>
    <property type="molecule type" value="Genomic_DNA"/>
</dbReference>
<dbReference type="GO" id="GO:0000978">
    <property type="term" value="F:RNA polymerase II cis-regulatory region sequence-specific DNA binding"/>
    <property type="evidence" value="ECO:0007669"/>
    <property type="project" value="TreeGrafter"/>
</dbReference>
<dbReference type="AlphaFoldDB" id="A0A8J9ZGF6"/>
<sequence length="280" mass="31074">MSHSTENTDRSSTLQALLQNAMLSPPDTGKTDNGEKKKLEFGDDMDPSVMASAFLGPNLWDNADDFKDFKLEAIDLDSFFAEAGILIPQDVPVGDPSTAGLPSISDPDSPEPVASTSFSAPSSPPLDVTSSTSVPNTEEVLSPGASPPHISLEEAIPEVEYDVSPTDVALASIPGKEEFNPRKRVFSDEELRPQPMIKKSRKIFVPEDCKDDKYWERRKKNNVAAKRSRDARRIKENQVALRASFLERENTTLKEELLKAKEENVILSKKLLKYEQQNRV</sequence>
<feature type="region of interest" description="Disordered" evidence="8">
    <location>
        <begin position="91"/>
        <end position="150"/>
    </location>
</feature>
<accession>A0A8J9ZGF6</accession>
<feature type="compositionally biased region" description="Low complexity" evidence="8">
    <location>
        <begin position="112"/>
        <end position="121"/>
    </location>
</feature>
<dbReference type="PANTHER" id="PTHR11988:SF27">
    <property type="entry name" value="GH27708P"/>
    <property type="match status" value="1"/>
</dbReference>
<evidence type="ECO:0000256" key="6">
    <source>
        <dbReference type="ARBA" id="ARBA00023242"/>
    </source>
</evidence>
<dbReference type="PROSITE" id="PS50217">
    <property type="entry name" value="BZIP"/>
    <property type="match status" value="1"/>
</dbReference>
<comment type="subcellular location">
    <subcellularLocation>
        <location evidence="1">Nucleus</location>
    </subcellularLocation>
</comment>
<protein>
    <submittedName>
        <fullName evidence="10">HLF protein</fullName>
    </submittedName>
</protein>
<keyword evidence="7" id="KW-0175">Coiled coil</keyword>
<name>A0A8J9ZGF6_BRALA</name>
<evidence type="ECO:0000256" key="7">
    <source>
        <dbReference type="SAM" id="Coils"/>
    </source>
</evidence>
<evidence type="ECO:0000256" key="3">
    <source>
        <dbReference type="ARBA" id="ARBA00023015"/>
    </source>
</evidence>
<dbReference type="GO" id="GO:0005634">
    <property type="term" value="C:nucleus"/>
    <property type="evidence" value="ECO:0007669"/>
    <property type="project" value="UniProtKB-SubCell"/>
</dbReference>